<name>A0A397T594_9GLOM</name>
<proteinExistence type="predicted"/>
<dbReference type="Proteomes" id="UP000265703">
    <property type="component" value="Unassembled WGS sequence"/>
</dbReference>
<dbReference type="AlphaFoldDB" id="A0A397T594"/>
<comment type="caution">
    <text evidence="2">The sequence shown here is derived from an EMBL/GenBank/DDBJ whole genome shotgun (WGS) entry which is preliminary data.</text>
</comment>
<dbReference type="OrthoDB" id="2330200at2759"/>
<reference evidence="2 3" key="1">
    <citation type="submission" date="2018-06" db="EMBL/GenBank/DDBJ databases">
        <title>Comparative genomics reveals the genomic features of Rhizophagus irregularis, R. cerebriforme, R. diaphanum and Gigaspora rosea, and their symbiotic lifestyle signature.</title>
        <authorList>
            <person name="Morin E."/>
            <person name="San Clemente H."/>
            <person name="Chen E.C.H."/>
            <person name="De La Providencia I."/>
            <person name="Hainaut M."/>
            <person name="Kuo A."/>
            <person name="Kohler A."/>
            <person name="Murat C."/>
            <person name="Tang N."/>
            <person name="Roy S."/>
            <person name="Loubradou J."/>
            <person name="Henrissat B."/>
            <person name="Grigoriev I.V."/>
            <person name="Corradi N."/>
            <person name="Roux C."/>
            <person name="Martin F.M."/>
        </authorList>
    </citation>
    <scope>NUCLEOTIDE SEQUENCE [LARGE SCALE GENOMIC DNA]</scope>
    <source>
        <strain evidence="2 3">DAOM 227022</strain>
    </source>
</reference>
<evidence type="ECO:0000313" key="2">
    <source>
        <dbReference type="EMBL" id="RIA93510.1"/>
    </source>
</evidence>
<evidence type="ECO:0000256" key="1">
    <source>
        <dbReference type="SAM" id="MobiDB-lite"/>
    </source>
</evidence>
<protein>
    <submittedName>
        <fullName evidence="2">Uncharacterized protein</fullName>
    </submittedName>
</protein>
<gene>
    <name evidence="2" type="ORF">C1645_819259</name>
</gene>
<keyword evidence="3" id="KW-1185">Reference proteome</keyword>
<organism evidence="2 3">
    <name type="scientific">Glomus cerebriforme</name>
    <dbReference type="NCBI Taxonomy" id="658196"/>
    <lineage>
        <taxon>Eukaryota</taxon>
        <taxon>Fungi</taxon>
        <taxon>Fungi incertae sedis</taxon>
        <taxon>Mucoromycota</taxon>
        <taxon>Glomeromycotina</taxon>
        <taxon>Glomeromycetes</taxon>
        <taxon>Glomerales</taxon>
        <taxon>Glomeraceae</taxon>
        <taxon>Glomus</taxon>
    </lineage>
</organism>
<evidence type="ECO:0000313" key="3">
    <source>
        <dbReference type="Proteomes" id="UP000265703"/>
    </source>
</evidence>
<sequence length="500" mass="57011">MEGQKQINFRPISKNENFLPSSNINEMKKFDINDELEDKLCELNSVSFSKARKRRESAAIFNRLSEDTSINLLNDSLELSQTFEEEGAFEFHSPNEFTTPEMEGINYIPKVMGITCSNRDSTASLRIPQNDMNDMNASQKYLSISSENTRKVVKSAYPSSNGEFQQATNNTLINETKQNNATLQKRPSQDLVLNDNTDESLLIEQRARTTLSQFKEMMSKFKVLNVDAQQPPSKSVSKSELKANLSHIKCPDDVVRFVNHSLYSPIGIHRTYPAQEMKLREQHQFDVNNNGTPLKKHTTKEFTQSRLFPRYERQEFLTPKDEMTKAINQVDFQQSMPLEVISKESIINKGKILRYENKFSLGSPKSGNNSNKKGAILQTPYKSTSMVIEPPTENLDERNELRKRKRTFVTKPLSPHLSSISDSNIIQAKSDISPAVKKMKIQPSNLRAPTSISRLKYNANQRKVGVAGVSLNSSKIDNFRTSTNSQMRFSRQTSNTKQRK</sequence>
<feature type="region of interest" description="Disordered" evidence="1">
    <location>
        <begin position="476"/>
        <end position="500"/>
    </location>
</feature>
<dbReference type="EMBL" id="QKYT01000102">
    <property type="protein sequence ID" value="RIA93510.1"/>
    <property type="molecule type" value="Genomic_DNA"/>
</dbReference>
<accession>A0A397T594</accession>